<dbReference type="SUPFAM" id="SSF56281">
    <property type="entry name" value="Metallo-hydrolase/oxidoreductase"/>
    <property type="match status" value="1"/>
</dbReference>
<dbReference type="SMART" id="SM00849">
    <property type="entry name" value="Lactamase_B"/>
    <property type="match status" value="1"/>
</dbReference>
<protein>
    <submittedName>
        <fullName evidence="4">MBL fold metallo-hydrolase</fullName>
    </submittedName>
</protein>
<dbReference type="EMBL" id="DWYG01000083">
    <property type="protein sequence ID" value="HJB41909.1"/>
    <property type="molecule type" value="Genomic_DNA"/>
</dbReference>
<dbReference type="Gene3D" id="3.40.50.10710">
    <property type="entry name" value="Metallo-hydrolase/oxidoreductase"/>
    <property type="match status" value="1"/>
</dbReference>
<evidence type="ECO:0000259" key="3">
    <source>
        <dbReference type="SMART" id="SM00849"/>
    </source>
</evidence>
<keyword evidence="1" id="KW-0378">Hydrolase</keyword>
<dbReference type="PANTHER" id="PTHR43694">
    <property type="entry name" value="RIBONUCLEASE J"/>
    <property type="match status" value="1"/>
</dbReference>
<dbReference type="PANTHER" id="PTHR43694:SF1">
    <property type="entry name" value="RIBONUCLEASE J"/>
    <property type="match status" value="1"/>
</dbReference>
<reference evidence="4" key="2">
    <citation type="submission" date="2021-04" db="EMBL/GenBank/DDBJ databases">
        <authorList>
            <person name="Gilroy R."/>
        </authorList>
    </citation>
    <scope>NUCLEOTIDE SEQUENCE</scope>
    <source>
        <strain evidence="4">ChiBcec8-13705</strain>
    </source>
</reference>
<dbReference type="Gene3D" id="3.60.15.10">
    <property type="entry name" value="Ribonuclease Z/Hydroxyacylglutathione hydrolase-like"/>
    <property type="match status" value="1"/>
</dbReference>
<name>A0A9D2M759_9FIRM</name>
<keyword evidence="2" id="KW-0694">RNA-binding</keyword>
<organism evidence="4 5">
    <name type="scientific">Candidatus Gemmiger avicola</name>
    <dbReference type="NCBI Taxonomy" id="2838605"/>
    <lineage>
        <taxon>Bacteria</taxon>
        <taxon>Bacillati</taxon>
        <taxon>Bacillota</taxon>
        <taxon>Clostridia</taxon>
        <taxon>Eubacteriales</taxon>
        <taxon>Gemmiger</taxon>
    </lineage>
</organism>
<accession>A0A9D2M759</accession>
<keyword evidence="1" id="KW-0540">Nuclease</keyword>
<reference evidence="4" key="1">
    <citation type="journal article" date="2021" name="PeerJ">
        <title>Extensive microbial diversity within the chicken gut microbiome revealed by metagenomics and culture.</title>
        <authorList>
            <person name="Gilroy R."/>
            <person name="Ravi A."/>
            <person name="Getino M."/>
            <person name="Pursley I."/>
            <person name="Horton D.L."/>
            <person name="Alikhan N.F."/>
            <person name="Baker D."/>
            <person name="Gharbi K."/>
            <person name="Hall N."/>
            <person name="Watson M."/>
            <person name="Adriaenssens E.M."/>
            <person name="Foster-Nyarko E."/>
            <person name="Jarju S."/>
            <person name="Secka A."/>
            <person name="Antonio M."/>
            <person name="Oren A."/>
            <person name="Chaudhuri R.R."/>
            <person name="La Ragione R."/>
            <person name="Hildebrand F."/>
            <person name="Pallen M.J."/>
        </authorList>
    </citation>
    <scope>NUCLEOTIDE SEQUENCE</scope>
    <source>
        <strain evidence="4">ChiBcec8-13705</strain>
    </source>
</reference>
<evidence type="ECO:0000256" key="1">
    <source>
        <dbReference type="ARBA" id="ARBA00022839"/>
    </source>
</evidence>
<dbReference type="InterPro" id="IPR036866">
    <property type="entry name" value="RibonucZ/Hydroxyglut_hydro"/>
</dbReference>
<feature type="domain" description="Metallo-beta-lactamase" evidence="3">
    <location>
        <begin position="14"/>
        <end position="241"/>
    </location>
</feature>
<sequence>MTNVTFIQGLKEIGGTFVRVETDGAICLFDFGFAVASRIDPAVCLRPESLAADYARLGMLPAEPGIYEPAAAAALGVAPWGGVEKPVFFFISHMHIDHMGGLDMLAPDVPVYMSAESLTLYRRLVAQNDITLRAHDRCIGIPYGKQFTVGDMTVEVLPIDHDCIGASGCRIHTPAGTIVYTGDYRFHGFHPERTRAFGEICRGADLLITEGVTVSNEDVDMLSLTEPTVPDRTEYTLLEEVAAMAQEEPGLLVINYYERNVERVRRHIERFAKAGRTLVLDARLADYVAAFYPDTVLHVYAPTIHGRSLKPGWQIVNRGALLANPAGYALQLDYADSYELLDLVPHVSRYIHADGAPLGAYDASYAKLLDLLKAIGIPYDYRSLGGHAKPYFLRWMVDTIAPRILVPLHSFRPEQVASAKAGCRILPKAGQTITL</sequence>
<evidence type="ECO:0000313" key="4">
    <source>
        <dbReference type="EMBL" id="HJB41909.1"/>
    </source>
</evidence>
<gene>
    <name evidence="4" type="ORF">H9945_05355</name>
</gene>
<keyword evidence="1" id="KW-0269">Exonuclease</keyword>
<dbReference type="Proteomes" id="UP000886803">
    <property type="component" value="Unassembled WGS sequence"/>
</dbReference>
<dbReference type="GO" id="GO:0003723">
    <property type="term" value="F:RNA binding"/>
    <property type="evidence" value="ECO:0007669"/>
    <property type="project" value="UniProtKB-KW"/>
</dbReference>
<evidence type="ECO:0000313" key="5">
    <source>
        <dbReference type="Proteomes" id="UP000886803"/>
    </source>
</evidence>
<proteinExistence type="predicted"/>
<comment type="caution">
    <text evidence="4">The sequence shown here is derived from an EMBL/GenBank/DDBJ whole genome shotgun (WGS) entry which is preliminary data.</text>
</comment>
<dbReference type="AlphaFoldDB" id="A0A9D2M759"/>
<dbReference type="InterPro" id="IPR042173">
    <property type="entry name" value="RNase_J_2"/>
</dbReference>
<dbReference type="Pfam" id="PF12706">
    <property type="entry name" value="Lactamase_B_2"/>
    <property type="match status" value="1"/>
</dbReference>
<dbReference type="InterPro" id="IPR001279">
    <property type="entry name" value="Metallo-B-lactamas"/>
</dbReference>
<evidence type="ECO:0000256" key="2">
    <source>
        <dbReference type="ARBA" id="ARBA00022884"/>
    </source>
</evidence>
<dbReference type="GO" id="GO:0004527">
    <property type="term" value="F:exonuclease activity"/>
    <property type="evidence" value="ECO:0007669"/>
    <property type="project" value="UniProtKB-KW"/>
</dbReference>